<comment type="caution">
    <text evidence="1">The sequence shown here is derived from an EMBL/GenBank/DDBJ whole genome shotgun (WGS) entry which is preliminary data.</text>
</comment>
<proteinExistence type="predicted"/>
<dbReference type="Proteomes" id="UP000887458">
    <property type="component" value="Unassembled WGS sequence"/>
</dbReference>
<accession>A0ABQ8IY50</accession>
<organism evidence="1 2">
    <name type="scientific">Dermatophagoides pteronyssinus</name>
    <name type="common">European house dust mite</name>
    <dbReference type="NCBI Taxonomy" id="6956"/>
    <lineage>
        <taxon>Eukaryota</taxon>
        <taxon>Metazoa</taxon>
        <taxon>Ecdysozoa</taxon>
        <taxon>Arthropoda</taxon>
        <taxon>Chelicerata</taxon>
        <taxon>Arachnida</taxon>
        <taxon>Acari</taxon>
        <taxon>Acariformes</taxon>
        <taxon>Sarcoptiformes</taxon>
        <taxon>Astigmata</taxon>
        <taxon>Psoroptidia</taxon>
        <taxon>Analgoidea</taxon>
        <taxon>Pyroglyphidae</taxon>
        <taxon>Dermatophagoidinae</taxon>
        <taxon>Dermatophagoides</taxon>
    </lineage>
</organism>
<reference evidence="1 2" key="2">
    <citation type="journal article" date="2022" name="Mol. Biol. Evol.">
        <title>Comparative Genomics Reveals Insights into the Divergent Evolution of Astigmatic Mites and Household Pest Adaptations.</title>
        <authorList>
            <person name="Xiong Q."/>
            <person name="Wan A.T."/>
            <person name="Liu X."/>
            <person name="Fung C.S."/>
            <person name="Xiao X."/>
            <person name="Malainual N."/>
            <person name="Hou J."/>
            <person name="Wang L."/>
            <person name="Wang M."/>
            <person name="Yang K.Y."/>
            <person name="Cui Y."/>
            <person name="Leung E.L."/>
            <person name="Nong W."/>
            <person name="Shin S.K."/>
            <person name="Au S.W."/>
            <person name="Jeong K.Y."/>
            <person name="Chew F.T."/>
            <person name="Hui J.H."/>
            <person name="Leung T.F."/>
            <person name="Tungtrongchitr A."/>
            <person name="Zhong N."/>
            <person name="Liu Z."/>
            <person name="Tsui S.K."/>
        </authorList>
    </citation>
    <scope>NUCLEOTIDE SEQUENCE [LARGE SCALE GENOMIC DNA]</scope>
    <source>
        <strain evidence="1">Derp</strain>
    </source>
</reference>
<evidence type="ECO:0000313" key="2">
    <source>
        <dbReference type="Proteomes" id="UP000887458"/>
    </source>
</evidence>
<name>A0ABQ8IY50_DERPT</name>
<evidence type="ECO:0000313" key="1">
    <source>
        <dbReference type="EMBL" id="KAH9415237.1"/>
    </source>
</evidence>
<dbReference type="EMBL" id="NJHN03000099">
    <property type="protein sequence ID" value="KAH9415237.1"/>
    <property type="molecule type" value="Genomic_DNA"/>
</dbReference>
<gene>
    <name evidence="1" type="ORF">DERP_006330</name>
</gene>
<reference evidence="1 2" key="1">
    <citation type="journal article" date="2018" name="J. Allergy Clin. Immunol.">
        <title>High-quality assembly of Dermatophagoides pteronyssinus genome and transcriptome reveals a wide range of novel allergens.</title>
        <authorList>
            <person name="Liu X.Y."/>
            <person name="Yang K.Y."/>
            <person name="Wang M.Q."/>
            <person name="Kwok J.S."/>
            <person name="Zeng X."/>
            <person name="Yang Z."/>
            <person name="Xiao X.J."/>
            <person name="Lau C.P."/>
            <person name="Li Y."/>
            <person name="Huang Z.M."/>
            <person name="Ba J.G."/>
            <person name="Yim A.K."/>
            <person name="Ouyang C.Y."/>
            <person name="Ngai S.M."/>
            <person name="Chan T.F."/>
            <person name="Leung E.L."/>
            <person name="Liu L."/>
            <person name="Liu Z.G."/>
            <person name="Tsui S.K."/>
        </authorList>
    </citation>
    <scope>NUCLEOTIDE SEQUENCE [LARGE SCALE GENOMIC DNA]</scope>
    <source>
        <strain evidence="1">Derp</strain>
    </source>
</reference>
<keyword evidence="2" id="KW-1185">Reference proteome</keyword>
<sequence>MFDNRVCNMDRYCSSKYKSRFSWFIVCFNKQCKWSIQDVIIICRSSDGRNDDSSCKAKYIILKNNSIKNNKSVKRPIFLNESNRLKHNNSLIIVERLNKHVPI</sequence>
<protein>
    <submittedName>
        <fullName evidence="1">Uncharacterized protein</fullName>
    </submittedName>
</protein>